<gene>
    <name evidence="1" type="ORF">BD626DRAFT_567620</name>
</gene>
<dbReference type="Proteomes" id="UP000320762">
    <property type="component" value="Unassembled WGS sequence"/>
</dbReference>
<dbReference type="AlphaFoldDB" id="A0A550CJ27"/>
<comment type="caution">
    <text evidence="1">The sequence shown here is derived from an EMBL/GenBank/DDBJ whole genome shotgun (WGS) entry which is preliminary data.</text>
</comment>
<organism evidence="1 2">
    <name type="scientific">Schizophyllum amplum</name>
    <dbReference type="NCBI Taxonomy" id="97359"/>
    <lineage>
        <taxon>Eukaryota</taxon>
        <taxon>Fungi</taxon>
        <taxon>Dikarya</taxon>
        <taxon>Basidiomycota</taxon>
        <taxon>Agaricomycotina</taxon>
        <taxon>Agaricomycetes</taxon>
        <taxon>Agaricomycetidae</taxon>
        <taxon>Agaricales</taxon>
        <taxon>Schizophyllaceae</taxon>
        <taxon>Schizophyllum</taxon>
    </lineage>
</organism>
<accession>A0A550CJ27</accession>
<sequence>MHPHLPAELTDLIIDAASQDRESLKACALAHRSFLPRSQQHLFKEISLIIPSHLVSTSASTSTRRLLDIFARSPHLADCVRILRIDECLRPARRVLGRVVWGEPHGLARETGIVQLMHILPELEHIALTGRDKALPPSIVRAFAIPTVLHVLELVKVTVPVSLLQEVRLLRALAPGRDEGYYLNLSALLSLGVSISQRMATYLCGLLYGCKDTLRQLDVWIIDASIMTLRDLTSMHRLPFAELVQLEELTVRSPTGVTDRYTRALWVWLLQSLDTLCVGDIVHGMLYRARKTLKITIDISYYRSSVLDVVHYAQLDGLLARMHPKLRSCTVRGNSRAQTRTFPVHEIRTSLENCFSQAKAMGVLHLDVVDTESVGANDVENPGLWGINIVIVVDTYD</sequence>
<reference evidence="1 2" key="1">
    <citation type="journal article" date="2019" name="New Phytol.">
        <title>Comparative genomics reveals unique wood-decay strategies and fruiting body development in the Schizophyllaceae.</title>
        <authorList>
            <person name="Almasi E."/>
            <person name="Sahu N."/>
            <person name="Krizsan K."/>
            <person name="Balint B."/>
            <person name="Kovacs G.M."/>
            <person name="Kiss B."/>
            <person name="Cseklye J."/>
            <person name="Drula E."/>
            <person name="Henrissat B."/>
            <person name="Nagy I."/>
            <person name="Chovatia M."/>
            <person name="Adam C."/>
            <person name="LaButti K."/>
            <person name="Lipzen A."/>
            <person name="Riley R."/>
            <person name="Grigoriev I.V."/>
            <person name="Nagy L.G."/>
        </authorList>
    </citation>
    <scope>NUCLEOTIDE SEQUENCE [LARGE SCALE GENOMIC DNA]</scope>
    <source>
        <strain evidence="1 2">NL-1724</strain>
    </source>
</reference>
<protein>
    <submittedName>
        <fullName evidence="1">Uncharacterized protein</fullName>
    </submittedName>
</protein>
<keyword evidence="2" id="KW-1185">Reference proteome</keyword>
<evidence type="ECO:0000313" key="2">
    <source>
        <dbReference type="Proteomes" id="UP000320762"/>
    </source>
</evidence>
<proteinExistence type="predicted"/>
<dbReference type="OrthoDB" id="2745898at2759"/>
<dbReference type="EMBL" id="VDMD01000006">
    <property type="protein sequence ID" value="TRM64744.1"/>
    <property type="molecule type" value="Genomic_DNA"/>
</dbReference>
<evidence type="ECO:0000313" key="1">
    <source>
        <dbReference type="EMBL" id="TRM64744.1"/>
    </source>
</evidence>
<name>A0A550CJ27_9AGAR</name>